<protein>
    <submittedName>
        <fullName evidence="2">Uncharacterized protein</fullName>
    </submittedName>
</protein>
<dbReference type="Proteomes" id="UP000310200">
    <property type="component" value="Unassembled WGS sequence"/>
</dbReference>
<name>A0A4S2KKN2_9HYME</name>
<proteinExistence type="predicted"/>
<keyword evidence="3" id="KW-1185">Reference proteome</keyword>
<comment type="caution">
    <text evidence="2">The sequence shown here is derived from an EMBL/GenBank/DDBJ whole genome shotgun (WGS) entry which is preliminary data.</text>
</comment>
<feature type="region of interest" description="Disordered" evidence="1">
    <location>
        <begin position="286"/>
        <end position="308"/>
    </location>
</feature>
<evidence type="ECO:0000313" key="2">
    <source>
        <dbReference type="EMBL" id="TGZ50183.1"/>
    </source>
</evidence>
<dbReference type="EMBL" id="QBLH01002019">
    <property type="protein sequence ID" value="TGZ50183.1"/>
    <property type="molecule type" value="Genomic_DNA"/>
</dbReference>
<gene>
    <name evidence="2" type="ORF">DBV15_03628</name>
</gene>
<reference evidence="2 3" key="1">
    <citation type="journal article" date="2019" name="Philos. Trans. R. Soc. Lond., B, Biol. Sci.">
        <title>Ant behaviour and brain gene expression of defending hosts depend on the ecological success of the intruding social parasite.</title>
        <authorList>
            <person name="Kaur R."/>
            <person name="Stoldt M."/>
            <person name="Jongepier E."/>
            <person name="Feldmeyer B."/>
            <person name="Menzel F."/>
            <person name="Bornberg-Bauer E."/>
            <person name="Foitzik S."/>
        </authorList>
    </citation>
    <scope>NUCLEOTIDE SEQUENCE [LARGE SCALE GENOMIC DNA]</scope>
    <source>
        <tissue evidence="2">Whole body</tissue>
    </source>
</reference>
<sequence length="422" mass="46037">MRGSAGVITAHARCNFLSARSKLPLDGVSCAASLRGQLPGVRCLHVNDVFTRTEGWDWLGIGAIPLILARLGIMPPLNASSGRDSVDRGQATCGCEIHSALHGRSVPIHFSASPRNSLSRCLFSPSLSFSGSHSIHVSTLVFSLPSSPLPRSHLHATHSAPRTKSKLTASAIARITRQRGQRVCTRPPSLSPSPRQISFRTEDVAGRINPRDFRRNFLAGQRRGAPETHRRPPRNALSTNLCSLCVLPMCFSRIPSGFFCPTILHSAKQNRIAIAVQLGAWTVLTNTEKPSTSPSHSKSPRGELKSRARRPNVFLGGLNAGESGDAAQWRYEDTEEVQNEEELERDRVCVREYGRGDTQARETKRKEIERSKEGGTFINGAAENNISFTACIPAHFVAYPVSWAAAGTAVFMYTGLKTPNEN</sequence>
<dbReference type="AlphaFoldDB" id="A0A4S2KKN2"/>
<evidence type="ECO:0000256" key="1">
    <source>
        <dbReference type="SAM" id="MobiDB-lite"/>
    </source>
</evidence>
<organism evidence="2 3">
    <name type="scientific">Temnothorax longispinosus</name>
    <dbReference type="NCBI Taxonomy" id="300112"/>
    <lineage>
        <taxon>Eukaryota</taxon>
        <taxon>Metazoa</taxon>
        <taxon>Ecdysozoa</taxon>
        <taxon>Arthropoda</taxon>
        <taxon>Hexapoda</taxon>
        <taxon>Insecta</taxon>
        <taxon>Pterygota</taxon>
        <taxon>Neoptera</taxon>
        <taxon>Endopterygota</taxon>
        <taxon>Hymenoptera</taxon>
        <taxon>Apocrita</taxon>
        <taxon>Aculeata</taxon>
        <taxon>Formicoidea</taxon>
        <taxon>Formicidae</taxon>
        <taxon>Myrmicinae</taxon>
        <taxon>Temnothorax</taxon>
    </lineage>
</organism>
<evidence type="ECO:0000313" key="3">
    <source>
        <dbReference type="Proteomes" id="UP000310200"/>
    </source>
</evidence>
<accession>A0A4S2KKN2</accession>